<protein>
    <submittedName>
        <fullName evidence="1">Uncharacterized protein</fullName>
    </submittedName>
</protein>
<accession>A0A7K0C2I2</accession>
<gene>
    <name evidence="1" type="ORF">ACRB68_54320</name>
</gene>
<keyword evidence="2" id="KW-1185">Reference proteome</keyword>
<comment type="caution">
    <text evidence="1">The sequence shown here is derived from an EMBL/GenBank/DDBJ whole genome shotgun (WGS) entry which is preliminary data.</text>
</comment>
<name>A0A7K0C2I2_9ACTN</name>
<dbReference type="AlphaFoldDB" id="A0A7K0C2I2"/>
<evidence type="ECO:0000313" key="1">
    <source>
        <dbReference type="EMBL" id="MQY07332.1"/>
    </source>
</evidence>
<sequence>MAEIVTRDNFVEAETAHYFNEQLKKAPVNE</sequence>
<proteinExistence type="predicted"/>
<dbReference type="EMBL" id="WEGH01000003">
    <property type="protein sequence ID" value="MQY07332.1"/>
    <property type="molecule type" value="Genomic_DNA"/>
</dbReference>
<evidence type="ECO:0000313" key="2">
    <source>
        <dbReference type="Proteomes" id="UP000487268"/>
    </source>
</evidence>
<reference evidence="1 2" key="1">
    <citation type="submission" date="2019-10" db="EMBL/GenBank/DDBJ databases">
        <title>Actinomadura rubteroloni sp. nov. and Actinomadura macrotermitis sp. nov., isolated from the gut of fungus growing-termite Macrotermes natalensis.</title>
        <authorList>
            <person name="Benndorf R."/>
            <person name="Martin K."/>
            <person name="Kuefner M."/>
            <person name="De Beer W."/>
            <person name="Kaster A.-K."/>
            <person name="Vollmers J."/>
            <person name="Poulsen M."/>
            <person name="Beemelmanns C."/>
        </authorList>
    </citation>
    <scope>NUCLEOTIDE SEQUENCE [LARGE SCALE GENOMIC DNA]</scope>
    <source>
        <strain evidence="1 2">RB68</strain>
    </source>
</reference>
<organism evidence="1 2">
    <name type="scientific">Actinomadura macrotermitis</name>
    <dbReference type="NCBI Taxonomy" id="2585200"/>
    <lineage>
        <taxon>Bacteria</taxon>
        <taxon>Bacillati</taxon>
        <taxon>Actinomycetota</taxon>
        <taxon>Actinomycetes</taxon>
        <taxon>Streptosporangiales</taxon>
        <taxon>Thermomonosporaceae</taxon>
        <taxon>Actinomadura</taxon>
    </lineage>
</organism>
<dbReference type="Proteomes" id="UP000487268">
    <property type="component" value="Unassembled WGS sequence"/>
</dbReference>